<gene>
    <name evidence="3" type="ORF">G5A70_01315</name>
</gene>
<name>A0ABX2I6G2_BLAHA</name>
<dbReference type="PANTHER" id="PTHR47618:SF1">
    <property type="entry name" value="BIFUNCTIONAL OLIGORIBONUCLEASE AND PAP PHOSPHATASE NRNA"/>
    <property type="match status" value="1"/>
</dbReference>
<dbReference type="SUPFAM" id="SSF64182">
    <property type="entry name" value="DHH phosphoesterases"/>
    <property type="match status" value="1"/>
</dbReference>
<organism evidence="3 4">
    <name type="scientific">Blautia hansenii</name>
    <name type="common">Ruminococcus hansenii</name>
    <dbReference type="NCBI Taxonomy" id="1322"/>
    <lineage>
        <taxon>Bacteria</taxon>
        <taxon>Bacillati</taxon>
        <taxon>Bacillota</taxon>
        <taxon>Clostridia</taxon>
        <taxon>Lachnospirales</taxon>
        <taxon>Lachnospiraceae</taxon>
        <taxon>Blautia</taxon>
    </lineage>
</organism>
<evidence type="ECO:0000259" key="1">
    <source>
        <dbReference type="Pfam" id="PF01368"/>
    </source>
</evidence>
<evidence type="ECO:0000313" key="4">
    <source>
        <dbReference type="Proteomes" id="UP000822142"/>
    </source>
</evidence>
<accession>A0ABX2I6G2</accession>
<dbReference type="Gene3D" id="3.10.310.30">
    <property type="match status" value="1"/>
</dbReference>
<comment type="caution">
    <text evidence="3">The sequence shown here is derived from an EMBL/GenBank/DDBJ whole genome shotgun (WGS) entry which is preliminary data.</text>
</comment>
<dbReference type="InterPro" id="IPR003156">
    <property type="entry name" value="DHHA1_dom"/>
</dbReference>
<proteinExistence type="predicted"/>
<dbReference type="RefSeq" id="WP_173747318.1">
    <property type="nucleotide sequence ID" value="NZ_JAAITA010000001.1"/>
</dbReference>
<dbReference type="Proteomes" id="UP000822142">
    <property type="component" value="Unassembled WGS sequence"/>
</dbReference>
<feature type="domain" description="DDH" evidence="1">
    <location>
        <begin position="15"/>
        <end position="153"/>
    </location>
</feature>
<dbReference type="Gene3D" id="3.90.1640.10">
    <property type="entry name" value="inorganic pyrophosphatase (n-terminal core)"/>
    <property type="match status" value="1"/>
</dbReference>
<reference evidence="3 4" key="1">
    <citation type="journal article" date="2020" name="Cell Host Microbe">
        <title>Functional and Genomic Variation between Human-Derived Isolates of Lachnospiraceae Reveals Inter- and Intra-Species Diversity.</title>
        <authorList>
            <person name="Sorbara M.T."/>
            <person name="Littmann E.R."/>
            <person name="Fontana E."/>
            <person name="Moody T.U."/>
            <person name="Kohout C.E."/>
            <person name="Gjonbalaj M."/>
            <person name="Eaton V."/>
            <person name="Seok R."/>
            <person name="Leiner I.M."/>
            <person name="Pamer E.G."/>
        </authorList>
    </citation>
    <scope>NUCLEOTIDE SEQUENCE [LARGE SCALE GENOMIC DNA]</scope>
    <source>
        <strain evidence="3 4">MSK.15.26</strain>
    </source>
</reference>
<dbReference type="InterPro" id="IPR051319">
    <property type="entry name" value="Oligoribo/pAp-PDE_c-di-AMP_PDE"/>
</dbReference>
<dbReference type="InterPro" id="IPR001667">
    <property type="entry name" value="DDH_dom"/>
</dbReference>
<protein>
    <submittedName>
        <fullName evidence="3">Bifunctional oligoribonuclease/PAP phosphatase NrnA</fullName>
    </submittedName>
</protein>
<dbReference type="Pfam" id="PF01368">
    <property type="entry name" value="DHH"/>
    <property type="match status" value="1"/>
</dbReference>
<feature type="domain" description="DHHA1" evidence="2">
    <location>
        <begin position="231"/>
        <end position="313"/>
    </location>
</feature>
<keyword evidence="4" id="KW-1185">Reference proteome</keyword>
<dbReference type="EMBL" id="JAAITA010000001">
    <property type="protein sequence ID" value="NSJ84846.1"/>
    <property type="molecule type" value="Genomic_DNA"/>
</dbReference>
<sequence>MEKITSELTGIRTAAIAGHVRPDGDCVGACMGLYLYLKENYPEIETDIYLESPKESLLFLQGTEEIKTAYTEEKIYDVFFVLDTSVKNRMGVALEAFEAAKKTICIDHHISNKGFAEINVIQPEASSASEVLYTLLEKEKVTKPVAEALYTGIANDTGVFQYSCTSPQTMRIAAELMEKGIDFSKIVDKSFYEKTYIQNQILGRCLMESLLVLDGQCIIGVVRRKDMDFYHVEPKDLDGIVQQLRVTAGVEVAVFLYEQKVQEFKVSLRSNGKVDVNEVASYFGGGGHVMAAGCTLQGSAYDVINNLLRCIEKRLPERCESK</sequence>
<evidence type="ECO:0000313" key="3">
    <source>
        <dbReference type="EMBL" id="NSJ84846.1"/>
    </source>
</evidence>
<dbReference type="Pfam" id="PF02272">
    <property type="entry name" value="DHHA1"/>
    <property type="match status" value="1"/>
</dbReference>
<dbReference type="PANTHER" id="PTHR47618">
    <property type="entry name" value="BIFUNCTIONAL OLIGORIBONUCLEASE AND PAP PHOSPHATASE NRNA"/>
    <property type="match status" value="1"/>
</dbReference>
<evidence type="ECO:0000259" key="2">
    <source>
        <dbReference type="Pfam" id="PF02272"/>
    </source>
</evidence>
<dbReference type="InterPro" id="IPR038763">
    <property type="entry name" value="DHH_sf"/>
</dbReference>